<protein>
    <submittedName>
        <fullName evidence="7">Iron complex transport system substrate-binding protein</fullName>
    </submittedName>
</protein>
<dbReference type="STRING" id="370764.SAMN04489810_2696"/>
<gene>
    <name evidence="7" type="ORF">SAMN04489810_2696</name>
</gene>
<evidence type="ECO:0000313" key="7">
    <source>
        <dbReference type="EMBL" id="SDH30057.1"/>
    </source>
</evidence>
<dbReference type="InterPro" id="IPR051313">
    <property type="entry name" value="Bact_iron-sidero_bind"/>
</dbReference>
<evidence type="ECO:0000256" key="2">
    <source>
        <dbReference type="ARBA" id="ARBA00008814"/>
    </source>
</evidence>
<keyword evidence="8" id="KW-1185">Reference proteome</keyword>
<dbReference type="PANTHER" id="PTHR30532">
    <property type="entry name" value="IRON III DICITRATE-BINDING PERIPLASMIC PROTEIN"/>
    <property type="match status" value="1"/>
</dbReference>
<dbReference type="GO" id="GO:1901678">
    <property type="term" value="P:iron coordination entity transport"/>
    <property type="evidence" value="ECO:0007669"/>
    <property type="project" value="UniProtKB-ARBA"/>
</dbReference>
<keyword evidence="3" id="KW-0813">Transport</keyword>
<sequence>MIRTHTRLLLALAATGVAALSLAGCAGTGTPTSTASAGGDAAAFPVTIASALGDTVIESAPERIATWGWGATDAVLALGVAPVAIPSDDYSGGDDRMPPWISDAIEELGGDAPVILDSSAAEISVEELLAADPDVLLAPYSGITQDEYDAVTAAGIPVVAYPDAPWTTPWRDVISITGESLGLVDEADALLDELDQTVAEAAAAHPEFAGTSIAYIDDDVDTFYMYLPADSRVEILEDLGFATPESVTALDAGEGTFYTTVSYENLDKIDADVILTQAEEQATLDEFLGSDRGQLIPAVKKGAVADVVGAENASAVSPTALTLPWLLPTLVDKLAAATAVAQG</sequence>
<dbReference type="InterPro" id="IPR002491">
    <property type="entry name" value="ABC_transptr_periplasmic_BD"/>
</dbReference>
<dbReference type="PROSITE" id="PS50983">
    <property type="entry name" value="FE_B12_PBP"/>
    <property type="match status" value="1"/>
</dbReference>
<comment type="subcellular location">
    <subcellularLocation>
        <location evidence="1">Cell envelope</location>
    </subcellularLocation>
</comment>
<accession>A0A1G8BA13</accession>
<feature type="domain" description="Fe/B12 periplasmic-binding" evidence="6">
    <location>
        <begin position="63"/>
        <end position="338"/>
    </location>
</feature>
<reference evidence="7 8" key="1">
    <citation type="submission" date="2016-10" db="EMBL/GenBank/DDBJ databases">
        <authorList>
            <person name="de Groot N.N."/>
        </authorList>
    </citation>
    <scope>NUCLEOTIDE SEQUENCE [LARGE SCALE GENOMIC DNA]</scope>
    <source>
        <strain evidence="7 8">DSM 23142</strain>
    </source>
</reference>
<dbReference type="EMBL" id="LT629692">
    <property type="protein sequence ID" value="SDH30057.1"/>
    <property type="molecule type" value="Genomic_DNA"/>
</dbReference>
<dbReference type="Pfam" id="PF01497">
    <property type="entry name" value="Peripla_BP_2"/>
    <property type="match status" value="1"/>
</dbReference>
<keyword evidence="4 5" id="KW-0732">Signal</keyword>
<evidence type="ECO:0000313" key="8">
    <source>
        <dbReference type="Proteomes" id="UP000199009"/>
    </source>
</evidence>
<dbReference type="Gene3D" id="3.40.50.1980">
    <property type="entry name" value="Nitrogenase molybdenum iron protein domain"/>
    <property type="match status" value="2"/>
</dbReference>
<name>A0A1G8BA13_9MICO</name>
<dbReference type="OrthoDB" id="1846031at2"/>
<dbReference type="GO" id="GO:0030288">
    <property type="term" value="C:outer membrane-bounded periplasmic space"/>
    <property type="evidence" value="ECO:0007669"/>
    <property type="project" value="TreeGrafter"/>
</dbReference>
<feature type="signal peptide" evidence="5">
    <location>
        <begin position="1"/>
        <end position="23"/>
    </location>
</feature>
<dbReference type="AlphaFoldDB" id="A0A1G8BA13"/>
<dbReference type="PANTHER" id="PTHR30532:SF24">
    <property type="entry name" value="FERRIC ENTEROBACTIN-BINDING PERIPLASMIC PROTEIN FEPB"/>
    <property type="match status" value="1"/>
</dbReference>
<dbReference type="SUPFAM" id="SSF53807">
    <property type="entry name" value="Helical backbone' metal receptor"/>
    <property type="match status" value="1"/>
</dbReference>
<evidence type="ECO:0000256" key="4">
    <source>
        <dbReference type="ARBA" id="ARBA00022729"/>
    </source>
</evidence>
<evidence type="ECO:0000259" key="6">
    <source>
        <dbReference type="PROSITE" id="PS50983"/>
    </source>
</evidence>
<organism evidence="7 8">
    <name type="scientific">Microbacterium pygmaeum</name>
    <dbReference type="NCBI Taxonomy" id="370764"/>
    <lineage>
        <taxon>Bacteria</taxon>
        <taxon>Bacillati</taxon>
        <taxon>Actinomycetota</taxon>
        <taxon>Actinomycetes</taxon>
        <taxon>Micrococcales</taxon>
        <taxon>Microbacteriaceae</taxon>
        <taxon>Microbacterium</taxon>
    </lineage>
</organism>
<comment type="similarity">
    <text evidence="2">Belongs to the bacterial solute-binding protein 8 family.</text>
</comment>
<evidence type="ECO:0000256" key="1">
    <source>
        <dbReference type="ARBA" id="ARBA00004196"/>
    </source>
</evidence>
<feature type="chain" id="PRO_5038829252" evidence="5">
    <location>
        <begin position="24"/>
        <end position="343"/>
    </location>
</feature>
<evidence type="ECO:0000256" key="5">
    <source>
        <dbReference type="SAM" id="SignalP"/>
    </source>
</evidence>
<dbReference type="Proteomes" id="UP000199009">
    <property type="component" value="Chromosome I"/>
</dbReference>
<proteinExistence type="inferred from homology"/>
<dbReference type="PROSITE" id="PS51257">
    <property type="entry name" value="PROKAR_LIPOPROTEIN"/>
    <property type="match status" value="1"/>
</dbReference>
<dbReference type="RefSeq" id="WP_091491117.1">
    <property type="nucleotide sequence ID" value="NZ_LT629692.1"/>
</dbReference>
<evidence type="ECO:0000256" key="3">
    <source>
        <dbReference type="ARBA" id="ARBA00022448"/>
    </source>
</evidence>